<evidence type="ECO:0000313" key="2">
    <source>
        <dbReference type="EMBL" id="MBD2594475.1"/>
    </source>
</evidence>
<keyword evidence="3" id="KW-1185">Reference proteome</keyword>
<keyword evidence="1" id="KW-0472">Membrane</keyword>
<evidence type="ECO:0000256" key="1">
    <source>
        <dbReference type="SAM" id="Phobius"/>
    </source>
</evidence>
<feature type="transmembrane region" description="Helical" evidence="1">
    <location>
        <begin position="7"/>
        <end position="36"/>
    </location>
</feature>
<keyword evidence="1" id="KW-1133">Transmembrane helix</keyword>
<dbReference type="Proteomes" id="UP000603457">
    <property type="component" value="Unassembled WGS sequence"/>
</dbReference>
<keyword evidence="1" id="KW-0812">Transmembrane</keyword>
<proteinExistence type="predicted"/>
<sequence length="57" mass="6503">MKAKKLMAVVLFLIPLIVDFFIPGSGIVIELVFLIWELLEIEKTAEDDVKHCHPPEI</sequence>
<dbReference type="RefSeq" id="WP_190967336.1">
    <property type="nucleotide sequence ID" value="NZ_JACJTB010000007.1"/>
</dbReference>
<evidence type="ECO:0000313" key="3">
    <source>
        <dbReference type="Proteomes" id="UP000603457"/>
    </source>
</evidence>
<organism evidence="2 3">
    <name type="scientific">Nostoc spongiaeforme FACHB-130</name>
    <dbReference type="NCBI Taxonomy" id="1357510"/>
    <lineage>
        <taxon>Bacteria</taxon>
        <taxon>Bacillati</taxon>
        <taxon>Cyanobacteriota</taxon>
        <taxon>Cyanophyceae</taxon>
        <taxon>Nostocales</taxon>
        <taxon>Nostocaceae</taxon>
        <taxon>Nostoc</taxon>
    </lineage>
</organism>
<reference evidence="2 3" key="1">
    <citation type="journal article" date="2020" name="ISME J.">
        <title>Comparative genomics reveals insights into cyanobacterial evolution and habitat adaptation.</title>
        <authorList>
            <person name="Chen M.Y."/>
            <person name="Teng W.K."/>
            <person name="Zhao L."/>
            <person name="Hu C.X."/>
            <person name="Zhou Y.K."/>
            <person name="Han B.P."/>
            <person name="Song L.R."/>
            <person name="Shu W.S."/>
        </authorList>
    </citation>
    <scope>NUCLEOTIDE SEQUENCE [LARGE SCALE GENOMIC DNA]</scope>
    <source>
        <strain evidence="2 3">FACHB-130</strain>
    </source>
</reference>
<protein>
    <recommendedName>
        <fullName evidence="4">TMhelix containing protein</fullName>
    </recommendedName>
</protein>
<dbReference type="EMBL" id="JACJTB010000007">
    <property type="protein sequence ID" value="MBD2594475.1"/>
    <property type="molecule type" value="Genomic_DNA"/>
</dbReference>
<comment type="caution">
    <text evidence="2">The sequence shown here is derived from an EMBL/GenBank/DDBJ whole genome shotgun (WGS) entry which is preliminary data.</text>
</comment>
<evidence type="ECO:0008006" key="4">
    <source>
        <dbReference type="Google" id="ProtNLM"/>
    </source>
</evidence>
<gene>
    <name evidence="2" type="ORF">H6G74_09050</name>
</gene>
<accession>A0ABR8FVV3</accession>
<name>A0ABR8FVV3_9NOSO</name>